<proteinExistence type="predicted"/>
<name>A0A6J6UDX7_9ZZZZ</name>
<dbReference type="AlphaFoldDB" id="A0A6J6UDX7"/>
<gene>
    <name evidence="4" type="ORF">UFOPK2761_02420</name>
</gene>
<organism evidence="4">
    <name type="scientific">freshwater metagenome</name>
    <dbReference type="NCBI Taxonomy" id="449393"/>
    <lineage>
        <taxon>unclassified sequences</taxon>
        <taxon>metagenomes</taxon>
        <taxon>ecological metagenomes</taxon>
    </lineage>
</organism>
<dbReference type="InterPro" id="IPR001387">
    <property type="entry name" value="Cro/C1-type_HTH"/>
</dbReference>
<sequence length="90" mass="9931">MRAQARDLAASEAGHQPVAPRPGDRSPPQTRISQIVRGKRAITTDTALRLSKALGVDDRFWINIQTDYDLEVERDLHADDLAKVTALVPS</sequence>
<dbReference type="SUPFAM" id="SSF47413">
    <property type="entry name" value="lambda repressor-like DNA-binding domains"/>
    <property type="match status" value="1"/>
</dbReference>
<evidence type="ECO:0000256" key="1">
    <source>
        <dbReference type="ARBA" id="ARBA00023125"/>
    </source>
</evidence>
<dbReference type="InterPro" id="IPR010982">
    <property type="entry name" value="Lambda_DNA-bd_dom_sf"/>
</dbReference>
<reference evidence="4" key="1">
    <citation type="submission" date="2020-05" db="EMBL/GenBank/DDBJ databases">
        <authorList>
            <person name="Chiriac C."/>
            <person name="Salcher M."/>
            <person name="Ghai R."/>
            <person name="Kavagutti S V."/>
        </authorList>
    </citation>
    <scope>NUCLEOTIDE SEQUENCE</scope>
</reference>
<evidence type="ECO:0000313" key="4">
    <source>
        <dbReference type="EMBL" id="CAB4757766.1"/>
    </source>
</evidence>
<feature type="region of interest" description="Disordered" evidence="2">
    <location>
        <begin position="1"/>
        <end position="32"/>
    </location>
</feature>
<evidence type="ECO:0000259" key="3">
    <source>
        <dbReference type="PROSITE" id="PS50943"/>
    </source>
</evidence>
<dbReference type="Pfam" id="PF01381">
    <property type="entry name" value="HTH_3"/>
    <property type="match status" value="1"/>
</dbReference>
<dbReference type="EMBL" id="CAEZYQ010000021">
    <property type="protein sequence ID" value="CAB4757766.1"/>
    <property type="molecule type" value="Genomic_DNA"/>
</dbReference>
<dbReference type="Gene3D" id="1.10.260.40">
    <property type="entry name" value="lambda repressor-like DNA-binding domains"/>
    <property type="match status" value="1"/>
</dbReference>
<dbReference type="PROSITE" id="PS50943">
    <property type="entry name" value="HTH_CROC1"/>
    <property type="match status" value="1"/>
</dbReference>
<accession>A0A6J6UDX7</accession>
<protein>
    <submittedName>
        <fullName evidence="4">Unannotated protein</fullName>
    </submittedName>
</protein>
<feature type="domain" description="HTH cro/C1-type" evidence="3">
    <location>
        <begin position="29"/>
        <end position="61"/>
    </location>
</feature>
<dbReference type="PANTHER" id="PTHR36924:SF1">
    <property type="entry name" value="ANTITOXIN HIGA-1"/>
    <property type="match status" value="1"/>
</dbReference>
<dbReference type="PANTHER" id="PTHR36924">
    <property type="entry name" value="ANTITOXIN HIGA-1"/>
    <property type="match status" value="1"/>
</dbReference>
<dbReference type="CDD" id="cd00093">
    <property type="entry name" value="HTH_XRE"/>
    <property type="match status" value="1"/>
</dbReference>
<evidence type="ECO:0000256" key="2">
    <source>
        <dbReference type="SAM" id="MobiDB-lite"/>
    </source>
</evidence>
<dbReference type="GO" id="GO:0003677">
    <property type="term" value="F:DNA binding"/>
    <property type="evidence" value="ECO:0007669"/>
    <property type="project" value="UniProtKB-KW"/>
</dbReference>
<dbReference type="InterPro" id="IPR013430">
    <property type="entry name" value="Toxin_antidote_HigA"/>
</dbReference>
<dbReference type="NCBIfam" id="TIGR02607">
    <property type="entry name" value="antidote_HigA"/>
    <property type="match status" value="1"/>
</dbReference>
<keyword evidence="1" id="KW-0238">DNA-binding</keyword>